<dbReference type="Gene3D" id="1.20.1070.10">
    <property type="entry name" value="Rhodopsin 7-helix transmembrane proteins"/>
    <property type="match status" value="1"/>
</dbReference>
<keyword evidence="3 10" id="KW-0716">Sensory transduction</keyword>
<keyword evidence="6 10" id="KW-1133">Transmembrane helix</keyword>
<dbReference type="SUPFAM" id="SSF81321">
    <property type="entry name" value="Family A G protein-coupled receptor-like"/>
    <property type="match status" value="1"/>
</dbReference>
<comment type="caution">
    <text evidence="12">The sequence shown here is derived from an EMBL/GenBank/DDBJ whole genome shotgun (WGS) entry which is preliminary data.</text>
</comment>
<gene>
    <name evidence="12" type="ORF">GDO54_000077</name>
</gene>
<dbReference type="Proteomes" id="UP001181693">
    <property type="component" value="Unassembled WGS sequence"/>
</dbReference>
<dbReference type="AlphaFoldDB" id="A0AAV3B0J3"/>
<keyword evidence="7 10" id="KW-0472">Membrane</keyword>
<evidence type="ECO:0000256" key="6">
    <source>
        <dbReference type="ARBA" id="ARBA00022989"/>
    </source>
</evidence>
<keyword evidence="5 10" id="KW-0552">Olfaction</keyword>
<evidence type="ECO:0000313" key="12">
    <source>
        <dbReference type="EMBL" id="DBA32274.1"/>
    </source>
</evidence>
<dbReference type="EMBL" id="DYDO01000001">
    <property type="protein sequence ID" value="DBA32274.1"/>
    <property type="molecule type" value="Genomic_DNA"/>
</dbReference>
<name>A0AAV3B0J3_PYXAD</name>
<evidence type="ECO:0000259" key="11">
    <source>
        <dbReference type="PROSITE" id="PS50262"/>
    </source>
</evidence>
<evidence type="ECO:0000256" key="2">
    <source>
        <dbReference type="ARBA" id="ARBA00004141"/>
    </source>
</evidence>
<evidence type="ECO:0000256" key="3">
    <source>
        <dbReference type="ARBA" id="ARBA00022606"/>
    </source>
</evidence>
<proteinExistence type="inferred from homology"/>
<evidence type="ECO:0000313" key="13">
    <source>
        <dbReference type="Proteomes" id="UP001181693"/>
    </source>
</evidence>
<dbReference type="InterPro" id="IPR050402">
    <property type="entry name" value="OR51/52/56-like"/>
</dbReference>
<comment type="function">
    <text evidence="1">Odorant receptor.</text>
</comment>
<feature type="transmembrane region" description="Helical" evidence="10">
    <location>
        <begin position="266"/>
        <end position="286"/>
    </location>
</feature>
<dbReference type="CDD" id="cd15917">
    <property type="entry name" value="7tmA_OR51_52-like"/>
    <property type="match status" value="1"/>
</dbReference>
<dbReference type="InterPro" id="IPR000725">
    <property type="entry name" value="Olfact_rcpt"/>
</dbReference>
<dbReference type="PROSITE" id="PS50262">
    <property type="entry name" value="G_PROTEIN_RECEP_F1_2"/>
    <property type="match status" value="1"/>
</dbReference>
<dbReference type="GO" id="GO:0005886">
    <property type="term" value="C:plasma membrane"/>
    <property type="evidence" value="ECO:0007669"/>
    <property type="project" value="UniProtKB-SubCell"/>
</dbReference>
<dbReference type="InterPro" id="IPR000276">
    <property type="entry name" value="GPCR_Rhodpsn"/>
</dbReference>
<reference evidence="12" key="1">
    <citation type="thesis" date="2020" institute="ProQuest LLC" country="789 East Eisenhower Parkway, Ann Arbor, MI, USA">
        <title>Comparative Genomics and Chromosome Evolution.</title>
        <authorList>
            <person name="Mudd A.B."/>
        </authorList>
    </citation>
    <scope>NUCLEOTIDE SEQUENCE</scope>
    <source>
        <strain evidence="12">1538</strain>
        <tissue evidence="12">Blood</tissue>
    </source>
</reference>
<keyword evidence="13" id="KW-1185">Reference proteome</keyword>
<keyword evidence="9" id="KW-0675">Receptor</keyword>
<feature type="transmembrane region" description="Helical" evidence="10">
    <location>
        <begin position="230"/>
        <end position="254"/>
    </location>
</feature>
<feature type="transmembrane region" description="Helical" evidence="10">
    <location>
        <begin position="193"/>
        <end position="218"/>
    </location>
</feature>
<evidence type="ECO:0000256" key="4">
    <source>
        <dbReference type="ARBA" id="ARBA00022692"/>
    </source>
</evidence>
<evidence type="ECO:0000256" key="8">
    <source>
        <dbReference type="ARBA" id="ARBA00023224"/>
    </source>
</evidence>
<comment type="subcellular location">
    <subcellularLocation>
        <location evidence="10">Cell membrane</location>
        <topology evidence="10">Multi-pass membrane protein</topology>
    </subcellularLocation>
    <subcellularLocation>
        <location evidence="2">Membrane</location>
        <topology evidence="2">Multi-pass membrane protein</topology>
    </subcellularLocation>
</comment>
<dbReference type="GO" id="GO:0004984">
    <property type="term" value="F:olfactory receptor activity"/>
    <property type="evidence" value="ECO:0007669"/>
    <property type="project" value="InterPro"/>
</dbReference>
<dbReference type="FunFam" id="1.20.1070.10:FF:000006">
    <property type="entry name" value="Olfactory receptor"/>
    <property type="match status" value="1"/>
</dbReference>
<dbReference type="Pfam" id="PF13853">
    <property type="entry name" value="7tm_4"/>
    <property type="match status" value="1"/>
</dbReference>
<feature type="transmembrane region" description="Helical" evidence="10">
    <location>
        <begin position="16"/>
        <end position="41"/>
    </location>
</feature>
<sequence>MPSVFLLIGIPGLQKGAIWTSILFCVLYVLASLGNGILLYVIKTEKSLHTPMYFFLSMLAINDLAFPSSTVPKTLVIFWFNDGLIDATSCLTQMFFVHCLSVIESGILASMAYDRFMAICSPLRYNSVLTSSLLVKVAFGILARAVLIILPVPILAGRVKYCGDNIVLHSYCDHMAVVDLACGDTRADSFYGLALGIFITGFDLLFIGLSYAMILRAIFNMSSREARHKAVGTCGSHICVILSAYLPAIFSFVTYRFGEKSIPRNVHIFLANIYIVFPSFMNPFIYGVRTKEIRQRVWNILTHNINTFRFVCRSLKVKFHKSI</sequence>
<dbReference type="InterPro" id="IPR017452">
    <property type="entry name" value="GPCR_Rhodpsn_7TM"/>
</dbReference>
<dbReference type="PRINTS" id="PR00237">
    <property type="entry name" value="GPCRRHODOPSN"/>
</dbReference>
<dbReference type="PANTHER" id="PTHR26450:SF87">
    <property type="entry name" value="OLFACTORY RECEPTOR 51F2"/>
    <property type="match status" value="1"/>
</dbReference>
<keyword evidence="9" id="KW-0297">G-protein coupled receptor</keyword>
<evidence type="ECO:0000256" key="7">
    <source>
        <dbReference type="ARBA" id="ARBA00023136"/>
    </source>
</evidence>
<evidence type="ECO:0000256" key="9">
    <source>
        <dbReference type="RuleBase" id="RU000688"/>
    </source>
</evidence>
<keyword evidence="4 9" id="KW-0812">Transmembrane</keyword>
<dbReference type="GO" id="GO:0004930">
    <property type="term" value="F:G protein-coupled receptor activity"/>
    <property type="evidence" value="ECO:0007669"/>
    <property type="project" value="UniProtKB-KW"/>
</dbReference>
<feature type="transmembrane region" description="Helical" evidence="10">
    <location>
        <begin position="133"/>
        <end position="156"/>
    </location>
</feature>
<feature type="transmembrane region" description="Helical" evidence="10">
    <location>
        <begin position="53"/>
        <end position="71"/>
    </location>
</feature>
<organism evidence="12 13">
    <name type="scientific">Pyxicephalus adspersus</name>
    <name type="common">African bullfrog</name>
    <dbReference type="NCBI Taxonomy" id="30357"/>
    <lineage>
        <taxon>Eukaryota</taxon>
        <taxon>Metazoa</taxon>
        <taxon>Chordata</taxon>
        <taxon>Craniata</taxon>
        <taxon>Vertebrata</taxon>
        <taxon>Euteleostomi</taxon>
        <taxon>Amphibia</taxon>
        <taxon>Batrachia</taxon>
        <taxon>Anura</taxon>
        <taxon>Neobatrachia</taxon>
        <taxon>Ranoidea</taxon>
        <taxon>Pyxicephalidae</taxon>
        <taxon>Pyxicephalinae</taxon>
        <taxon>Pyxicephalus</taxon>
    </lineage>
</organism>
<comment type="similarity">
    <text evidence="9">Belongs to the G-protein coupled receptor 1 family.</text>
</comment>
<feature type="transmembrane region" description="Helical" evidence="10">
    <location>
        <begin position="91"/>
        <end position="113"/>
    </location>
</feature>
<protein>
    <recommendedName>
        <fullName evidence="10">Olfactory receptor</fullName>
    </recommendedName>
</protein>
<evidence type="ECO:0000256" key="10">
    <source>
        <dbReference type="RuleBase" id="RU363047"/>
    </source>
</evidence>
<evidence type="ECO:0000256" key="1">
    <source>
        <dbReference type="ARBA" id="ARBA00002936"/>
    </source>
</evidence>
<dbReference type="PANTHER" id="PTHR26450">
    <property type="entry name" value="OLFACTORY RECEPTOR 56B1-RELATED"/>
    <property type="match status" value="1"/>
</dbReference>
<dbReference type="PRINTS" id="PR00245">
    <property type="entry name" value="OLFACTORYR"/>
</dbReference>
<keyword evidence="8 9" id="KW-0807">Transducer</keyword>
<keyword evidence="10" id="KW-1003">Cell membrane</keyword>
<accession>A0AAV3B0J3</accession>
<dbReference type="PROSITE" id="PS00237">
    <property type="entry name" value="G_PROTEIN_RECEP_F1_1"/>
    <property type="match status" value="1"/>
</dbReference>
<evidence type="ECO:0000256" key="5">
    <source>
        <dbReference type="ARBA" id="ARBA00022725"/>
    </source>
</evidence>
<feature type="domain" description="G-protein coupled receptors family 1 profile" evidence="11">
    <location>
        <begin position="34"/>
        <end position="286"/>
    </location>
</feature>